<protein>
    <submittedName>
        <fullName evidence="1">Uncharacterized protein</fullName>
    </submittedName>
</protein>
<accession>A0A382DCG2</accession>
<proteinExistence type="predicted"/>
<gene>
    <name evidence="1" type="ORF">METZ01_LOCUS188576</name>
</gene>
<name>A0A382DCG2_9ZZZZ</name>
<reference evidence="1" key="1">
    <citation type="submission" date="2018-05" db="EMBL/GenBank/DDBJ databases">
        <authorList>
            <person name="Lanie J.A."/>
            <person name="Ng W.-L."/>
            <person name="Kazmierczak K.M."/>
            <person name="Andrzejewski T.M."/>
            <person name="Davidsen T.M."/>
            <person name="Wayne K.J."/>
            <person name="Tettelin H."/>
            <person name="Glass J.I."/>
            <person name="Rusch D."/>
            <person name="Podicherti R."/>
            <person name="Tsui H.-C.T."/>
            <person name="Winkler M.E."/>
        </authorList>
    </citation>
    <scope>NUCLEOTIDE SEQUENCE</scope>
</reference>
<evidence type="ECO:0000313" key="1">
    <source>
        <dbReference type="EMBL" id="SVB35722.1"/>
    </source>
</evidence>
<dbReference type="EMBL" id="UINC01038553">
    <property type="protein sequence ID" value="SVB35722.1"/>
    <property type="molecule type" value="Genomic_DNA"/>
</dbReference>
<dbReference type="AlphaFoldDB" id="A0A382DCG2"/>
<sequence length="83" mass="9455">MLNENTLERLTEMMESLGNRVIRGNMGVAADLLCWTPLAPIIRASRRARIESKTHEIRLREKARALCADATRDHEDLLVPAWS</sequence>
<organism evidence="1">
    <name type="scientific">marine metagenome</name>
    <dbReference type="NCBI Taxonomy" id="408172"/>
    <lineage>
        <taxon>unclassified sequences</taxon>
        <taxon>metagenomes</taxon>
        <taxon>ecological metagenomes</taxon>
    </lineage>
</organism>